<dbReference type="FunFam" id="3.40.50.12780:FF:000003">
    <property type="entry name" value="Long-chain-fatty-acid--CoA ligase FadD"/>
    <property type="match status" value="1"/>
</dbReference>
<dbReference type="GO" id="GO:0005524">
    <property type="term" value="F:ATP binding"/>
    <property type="evidence" value="ECO:0007669"/>
    <property type="project" value="UniProtKB-KW"/>
</dbReference>
<dbReference type="Pfam" id="PF14541">
    <property type="entry name" value="TAXi_C"/>
    <property type="match status" value="1"/>
</dbReference>
<dbReference type="FunFam" id="3.30.300.30:FF:000008">
    <property type="entry name" value="2,3-dihydroxybenzoate-AMP ligase"/>
    <property type="match status" value="1"/>
</dbReference>
<dbReference type="AlphaFoldDB" id="A0A5N6QUE7"/>
<dbReference type="PANTHER" id="PTHR43859:SF5">
    <property type="entry name" value="ISOVALERATE--COA LIGASE AAE2"/>
    <property type="match status" value="1"/>
</dbReference>
<sequence length="1080" mass="117584">MAWPPTIPSIYSSFIFFVLLLPFASRSSYGFGLQLSFDIHHRYSDPVKAILGVEGLPEKGSVEYYVAMAHRDRIIRGRHLAASNNQSSPLTFSGGNDTRLSISLGHLYYANISVGTPSLSFLVALDTGSDLFWLPCECKEDGCITALLLSSGQRLLLNIYSPRNSSTSEIVSCNSKLCTQNQCPSPTSNCPYKVDYPSVSTSSTGILVGDVLHLITDGDQLKDVNAPITFGCGQSQTGALSEGFAPNGLFGLGMGDISVPSTLAKNGQASNCFSMCFAPDRLGRITFGNNGSLYQKETPFNVEQSHPTYNISITQIVVGSNSSDLGLSVIFDASTSHTSLTNPAYTFISESFNSQVQNKRYSVDSSEIPFEYCYELSPNQVYEVPSVNLTMKGGDQYFVTNPIKVVYIEGGNVVYCLAIVKSTDISIIGQNFMTGYRIVFDRERMVLGWKESNCYDDEKSNTLAVSPSHSPSASPNATEKSGISPSPKLKSFAYALTDDVGITHLLKDACRSSLLCSAHPAWASVFILLESWRSMEGLVRCSANFVPLTPISFLERAAKAYGDRNSVVYGSVKYTWGETHERCLKLASALTQLGISRGDVVATLAPNVPAMQELHFAVPMAGAVLCTLNTRNDSAMLSSLLRHSDAKIIFVDYQLLEIAQGALHLLAKTDTKPPFLVLISESDGPCPIDVASETCEYESLLANGHDAFEIRRPKSEWDPISLNYTSGTTSRPKGVVYGHRGAYLNSLATVLLHGIGSMPVYLWTVPMFHCNGWCLIWGLAAQGGTNICLRKVTPRGIFESIAQHNVTHMGGAPTVLNMIVNSPVSDQRPLPHKVEVMTGGSPPPPQIISKMEELGFGVSHLYGLTETFGPGTSCIWKPEWDSLPLVERSKLKARQGVHHLGLEEVDVRDPVTMASMPADGKTIGEIMFRGNTIMSGYLKDLKATKEAFGGGWFRSGDLAVKHPDNYIEVKDRLKDIIISGGENICTVEVETVLYGHPAVLEAAVVARPDDHWGQTPCAFVKLKEGCNDVGAEELIKFCRDHLPHYMAPRTVIFGDLPKTSTGKTQKFILRERAKAIGSLS</sequence>
<dbReference type="InterPro" id="IPR045851">
    <property type="entry name" value="AMP-bd_C_sf"/>
</dbReference>
<reference evidence="10 11" key="1">
    <citation type="submission" date="2019-06" db="EMBL/GenBank/DDBJ databases">
        <title>A chromosomal-level reference genome of Carpinus fangiana (Coryloideae, Betulaceae).</title>
        <authorList>
            <person name="Yang X."/>
            <person name="Wang Z."/>
            <person name="Zhang L."/>
            <person name="Hao G."/>
            <person name="Liu J."/>
            <person name="Yang Y."/>
        </authorList>
    </citation>
    <scope>NUCLEOTIDE SEQUENCE [LARGE SCALE GENOMIC DNA]</scope>
    <source>
        <strain evidence="10">Cfa_2016G</strain>
        <tissue evidence="10">Leaf</tissue>
    </source>
</reference>
<name>A0A5N6QUE7_9ROSI</name>
<keyword evidence="6" id="KW-0067">ATP-binding</keyword>
<evidence type="ECO:0000256" key="3">
    <source>
        <dbReference type="ARBA" id="ARBA00007447"/>
    </source>
</evidence>
<feature type="region of interest" description="Disordered" evidence="7">
    <location>
        <begin position="461"/>
        <end position="485"/>
    </location>
</feature>
<dbReference type="FunFam" id="2.40.70.10:FF:000014">
    <property type="entry name" value="Aspartyl protease family protein 1"/>
    <property type="match status" value="1"/>
</dbReference>
<comment type="similarity">
    <text evidence="3">Belongs to the peptidase A1 family.</text>
</comment>
<dbReference type="Gene3D" id="3.40.50.12780">
    <property type="entry name" value="N-terminal domain of ligase-like"/>
    <property type="match status" value="1"/>
</dbReference>
<dbReference type="InterPro" id="IPR032799">
    <property type="entry name" value="TAXi_C"/>
</dbReference>
<dbReference type="InterPro" id="IPR042099">
    <property type="entry name" value="ANL_N_sf"/>
</dbReference>
<dbReference type="Pfam" id="PF00501">
    <property type="entry name" value="AMP-binding"/>
    <property type="match status" value="1"/>
</dbReference>
<dbReference type="PROSITE" id="PS00141">
    <property type="entry name" value="ASP_PROTEASE"/>
    <property type="match status" value="1"/>
</dbReference>
<evidence type="ECO:0000256" key="4">
    <source>
        <dbReference type="ARBA" id="ARBA00022598"/>
    </source>
</evidence>
<accession>A0A5N6QUE7</accession>
<dbReference type="SUPFAM" id="SSF50630">
    <property type="entry name" value="Acid proteases"/>
    <property type="match status" value="1"/>
</dbReference>
<evidence type="ECO:0000256" key="1">
    <source>
        <dbReference type="ARBA" id="ARBA00004514"/>
    </source>
</evidence>
<feature type="chain" id="PRO_5024352425" description="Peptidase A1 domain-containing protein" evidence="8">
    <location>
        <begin position="31"/>
        <end position="1080"/>
    </location>
</feature>
<dbReference type="InterPro" id="IPR001969">
    <property type="entry name" value="Aspartic_peptidase_AS"/>
</dbReference>
<dbReference type="Pfam" id="PF14543">
    <property type="entry name" value="TAXi_N"/>
    <property type="match status" value="1"/>
</dbReference>
<dbReference type="InterPro" id="IPR020845">
    <property type="entry name" value="AMP-binding_CS"/>
</dbReference>
<dbReference type="GO" id="GO:0006508">
    <property type="term" value="P:proteolysis"/>
    <property type="evidence" value="ECO:0007669"/>
    <property type="project" value="InterPro"/>
</dbReference>
<dbReference type="GO" id="GO:0031956">
    <property type="term" value="F:medium-chain fatty acid-CoA ligase activity"/>
    <property type="evidence" value="ECO:0007669"/>
    <property type="project" value="UniProtKB-ARBA"/>
</dbReference>
<keyword evidence="4" id="KW-0436">Ligase</keyword>
<dbReference type="InterPro" id="IPR033121">
    <property type="entry name" value="PEPTIDASE_A1"/>
</dbReference>
<dbReference type="Gene3D" id="3.30.300.30">
    <property type="match status" value="1"/>
</dbReference>
<dbReference type="EMBL" id="CM017322">
    <property type="protein sequence ID" value="KAE8010717.1"/>
    <property type="molecule type" value="Genomic_DNA"/>
</dbReference>
<dbReference type="NCBIfam" id="NF006020">
    <property type="entry name" value="PRK08162.1"/>
    <property type="match status" value="1"/>
</dbReference>
<evidence type="ECO:0000313" key="10">
    <source>
        <dbReference type="EMBL" id="KAE8010717.1"/>
    </source>
</evidence>
<dbReference type="OrthoDB" id="2747330at2759"/>
<protein>
    <recommendedName>
        <fullName evidence="9">Peptidase A1 domain-containing protein</fullName>
    </recommendedName>
</protein>
<proteinExistence type="inferred from homology"/>
<dbReference type="CDD" id="cd12118">
    <property type="entry name" value="ttLC_FACS_AEE21_like"/>
    <property type="match status" value="1"/>
</dbReference>
<dbReference type="GO" id="GO:0005829">
    <property type="term" value="C:cytosol"/>
    <property type="evidence" value="ECO:0007669"/>
    <property type="project" value="UniProtKB-SubCell"/>
</dbReference>
<dbReference type="PROSITE" id="PS51767">
    <property type="entry name" value="PEPTIDASE_A1"/>
    <property type="match status" value="1"/>
</dbReference>
<comment type="subcellular location">
    <subcellularLocation>
        <location evidence="1">Cytoplasm</location>
        <location evidence="1">Cytosol</location>
    </subcellularLocation>
</comment>
<dbReference type="GO" id="GO:0004190">
    <property type="term" value="F:aspartic-type endopeptidase activity"/>
    <property type="evidence" value="ECO:0007669"/>
    <property type="project" value="InterPro"/>
</dbReference>
<dbReference type="InterPro" id="IPR000873">
    <property type="entry name" value="AMP-dep_synth/lig_dom"/>
</dbReference>
<dbReference type="SUPFAM" id="SSF56801">
    <property type="entry name" value="Acetyl-CoA synthetase-like"/>
    <property type="match status" value="1"/>
</dbReference>
<evidence type="ECO:0000313" key="11">
    <source>
        <dbReference type="Proteomes" id="UP000327013"/>
    </source>
</evidence>
<evidence type="ECO:0000259" key="9">
    <source>
        <dbReference type="PROSITE" id="PS51767"/>
    </source>
</evidence>
<feature type="signal peptide" evidence="8">
    <location>
        <begin position="1"/>
        <end position="30"/>
    </location>
</feature>
<organism evidence="10 11">
    <name type="scientific">Carpinus fangiana</name>
    <dbReference type="NCBI Taxonomy" id="176857"/>
    <lineage>
        <taxon>Eukaryota</taxon>
        <taxon>Viridiplantae</taxon>
        <taxon>Streptophyta</taxon>
        <taxon>Embryophyta</taxon>
        <taxon>Tracheophyta</taxon>
        <taxon>Spermatophyta</taxon>
        <taxon>Magnoliopsida</taxon>
        <taxon>eudicotyledons</taxon>
        <taxon>Gunneridae</taxon>
        <taxon>Pentapetalae</taxon>
        <taxon>rosids</taxon>
        <taxon>fabids</taxon>
        <taxon>Fagales</taxon>
        <taxon>Betulaceae</taxon>
        <taxon>Carpinus</taxon>
    </lineage>
</organism>
<evidence type="ECO:0000256" key="5">
    <source>
        <dbReference type="ARBA" id="ARBA00022741"/>
    </source>
</evidence>
<keyword evidence="8" id="KW-0732">Signal</keyword>
<keyword evidence="5" id="KW-0547">Nucleotide-binding</keyword>
<evidence type="ECO:0000256" key="7">
    <source>
        <dbReference type="SAM" id="MobiDB-lite"/>
    </source>
</evidence>
<gene>
    <name evidence="10" type="ORF">FH972_007060</name>
</gene>
<dbReference type="InterPro" id="IPR025110">
    <property type="entry name" value="AMP-bd_C"/>
</dbReference>
<comment type="similarity">
    <text evidence="2">Belongs to the ATP-dependent AMP-binding enzyme family.</text>
</comment>
<dbReference type="GO" id="GO:0050218">
    <property type="term" value="F:propionate-CoA ligase activity"/>
    <property type="evidence" value="ECO:0007669"/>
    <property type="project" value="UniProtKB-ARBA"/>
</dbReference>
<feature type="compositionally biased region" description="Low complexity" evidence="7">
    <location>
        <begin position="466"/>
        <end position="475"/>
    </location>
</feature>
<dbReference type="Pfam" id="PF13193">
    <property type="entry name" value="AMP-binding_C"/>
    <property type="match status" value="1"/>
</dbReference>
<dbReference type="InterPro" id="IPR021109">
    <property type="entry name" value="Peptidase_aspartic_dom_sf"/>
</dbReference>
<dbReference type="GO" id="GO:0043759">
    <property type="term" value="F:2-methylbutanoate-CoA ligase activity"/>
    <property type="evidence" value="ECO:0007669"/>
    <property type="project" value="UniProtKB-ARBA"/>
</dbReference>
<evidence type="ECO:0000256" key="6">
    <source>
        <dbReference type="ARBA" id="ARBA00022840"/>
    </source>
</evidence>
<dbReference type="Proteomes" id="UP000327013">
    <property type="component" value="Chromosome 2"/>
</dbReference>
<dbReference type="PANTHER" id="PTHR43859">
    <property type="entry name" value="ACYL-ACTIVATING ENZYME"/>
    <property type="match status" value="1"/>
</dbReference>
<evidence type="ECO:0000256" key="8">
    <source>
        <dbReference type="SAM" id="SignalP"/>
    </source>
</evidence>
<keyword evidence="11" id="KW-1185">Reference proteome</keyword>
<dbReference type="InterPro" id="IPR032861">
    <property type="entry name" value="TAXi_N"/>
</dbReference>
<feature type="domain" description="Peptidase A1" evidence="9">
    <location>
        <begin position="108"/>
        <end position="450"/>
    </location>
</feature>
<dbReference type="PROSITE" id="PS00455">
    <property type="entry name" value="AMP_BINDING"/>
    <property type="match status" value="1"/>
</dbReference>
<dbReference type="Gene3D" id="2.40.70.10">
    <property type="entry name" value="Acid Proteases"/>
    <property type="match status" value="2"/>
</dbReference>
<evidence type="ECO:0000256" key="2">
    <source>
        <dbReference type="ARBA" id="ARBA00006432"/>
    </source>
</evidence>